<dbReference type="EMBL" id="JAOZEW010000020">
    <property type="protein sequence ID" value="MCV9929500.1"/>
    <property type="molecule type" value="Genomic_DNA"/>
</dbReference>
<reference evidence="1" key="1">
    <citation type="submission" date="2022-10" db="EMBL/GenBank/DDBJ databases">
        <title>Two novel species of Flavobacterium.</title>
        <authorList>
            <person name="Liu Q."/>
            <person name="Xin Y.-H."/>
        </authorList>
    </citation>
    <scope>NUCLEOTIDE SEQUENCE</scope>
    <source>
        <strain evidence="1">LS1R49</strain>
    </source>
</reference>
<dbReference type="RefSeq" id="WP_264207586.1">
    <property type="nucleotide sequence ID" value="NZ_JAOZEW010000020.1"/>
</dbReference>
<dbReference type="Proteomes" id="UP001151079">
    <property type="component" value="Unassembled WGS sequence"/>
</dbReference>
<keyword evidence="2" id="KW-1185">Reference proteome</keyword>
<comment type="caution">
    <text evidence="1">The sequence shown here is derived from an EMBL/GenBank/DDBJ whole genome shotgun (WGS) entry which is preliminary data.</text>
</comment>
<accession>A0A9X3BZ00</accession>
<name>A0A9X3BZ00_9FLAO</name>
<evidence type="ECO:0000313" key="1">
    <source>
        <dbReference type="EMBL" id="MCV9929500.1"/>
    </source>
</evidence>
<dbReference type="AlphaFoldDB" id="A0A9X3BZ00"/>
<protein>
    <submittedName>
        <fullName evidence="1">Uncharacterized protein</fullName>
    </submittedName>
</protein>
<proteinExistence type="predicted"/>
<organism evidence="1 2">
    <name type="scientific">Flavobacterium shii</name>
    <dbReference type="NCBI Taxonomy" id="2987687"/>
    <lineage>
        <taxon>Bacteria</taxon>
        <taxon>Pseudomonadati</taxon>
        <taxon>Bacteroidota</taxon>
        <taxon>Flavobacteriia</taxon>
        <taxon>Flavobacteriales</taxon>
        <taxon>Flavobacteriaceae</taxon>
        <taxon>Flavobacterium</taxon>
    </lineage>
</organism>
<gene>
    <name evidence="1" type="ORF">OIU83_17700</name>
</gene>
<evidence type="ECO:0000313" key="2">
    <source>
        <dbReference type="Proteomes" id="UP001151079"/>
    </source>
</evidence>
<sequence length="110" mass="13083">MKVELKLTNYQLSFLNEMVADNLLSPSEVMSKENKSFIYLMTEIGSKLLKKAIDKRSHLKPFKVSFKYYEAFALHQFLYMYVDYVIKDYETTEQRRITREILGIINQKLA</sequence>